<gene>
    <name evidence="3" type="ORF">Ade02nite_40550</name>
</gene>
<dbReference type="PRINTS" id="PR00111">
    <property type="entry name" value="ABHYDROLASE"/>
</dbReference>
<proteinExistence type="predicted"/>
<organism evidence="3 4">
    <name type="scientific">Paractinoplanes deccanensis</name>
    <dbReference type="NCBI Taxonomy" id="113561"/>
    <lineage>
        <taxon>Bacteria</taxon>
        <taxon>Bacillati</taxon>
        <taxon>Actinomycetota</taxon>
        <taxon>Actinomycetes</taxon>
        <taxon>Micromonosporales</taxon>
        <taxon>Micromonosporaceae</taxon>
        <taxon>Paractinoplanes</taxon>
    </lineage>
</organism>
<dbReference type="EMBL" id="BOMI01000077">
    <property type="protein sequence ID" value="GID75414.1"/>
    <property type="molecule type" value="Genomic_DNA"/>
</dbReference>
<keyword evidence="4" id="KW-1185">Reference proteome</keyword>
<dbReference type="Gene3D" id="3.40.50.1820">
    <property type="entry name" value="alpha/beta hydrolase"/>
    <property type="match status" value="1"/>
</dbReference>
<comment type="caution">
    <text evidence="3">The sequence shown here is derived from an EMBL/GenBank/DDBJ whole genome shotgun (WGS) entry which is preliminary data.</text>
</comment>
<reference evidence="3 4" key="1">
    <citation type="submission" date="2021-01" db="EMBL/GenBank/DDBJ databases">
        <title>Whole genome shotgun sequence of Actinoplanes deccanensis NBRC 13994.</title>
        <authorList>
            <person name="Komaki H."/>
            <person name="Tamura T."/>
        </authorList>
    </citation>
    <scope>NUCLEOTIDE SEQUENCE [LARGE SCALE GENOMIC DNA]</scope>
    <source>
        <strain evidence="3 4">NBRC 13994</strain>
    </source>
</reference>
<sequence length="263" mass="29104">MSSPDTIVLIHGLWLSPLSWEHWITRYTDRGYRVIAPAWPGMEADVETLRADTDSYARLEIAQILDHYETLIRKLDTPPIIMGHSFGGAFTELLLDRGLGAAGVAIHPAAVKGVVRLPLATLRSGFPVLGNPGNYHRAVMLTPEQFHYSFTNLLDEPEATAAYDRYAVPGPGHVLFEAGLANFNPHSAMRLDFRNPDRAPLLIIGGGKDHVVPASVTREVAGHYEQSPAVTEYLEYPERSHYTVAEPGWEEIADRALTWAASR</sequence>
<feature type="domain" description="AB hydrolase-1" evidence="2">
    <location>
        <begin position="7"/>
        <end position="245"/>
    </location>
</feature>
<evidence type="ECO:0000256" key="1">
    <source>
        <dbReference type="ARBA" id="ARBA00022801"/>
    </source>
</evidence>
<protein>
    <submittedName>
        <fullName evidence="3">Alpha/beta hydrolase</fullName>
    </submittedName>
</protein>
<keyword evidence="1 3" id="KW-0378">Hydrolase</keyword>
<dbReference type="InterPro" id="IPR000073">
    <property type="entry name" value="AB_hydrolase_1"/>
</dbReference>
<dbReference type="Proteomes" id="UP000609879">
    <property type="component" value="Unassembled WGS sequence"/>
</dbReference>
<evidence type="ECO:0000259" key="2">
    <source>
        <dbReference type="Pfam" id="PF12697"/>
    </source>
</evidence>
<dbReference type="InterPro" id="IPR029058">
    <property type="entry name" value="AB_hydrolase_fold"/>
</dbReference>
<evidence type="ECO:0000313" key="3">
    <source>
        <dbReference type="EMBL" id="GID75414.1"/>
    </source>
</evidence>
<dbReference type="PANTHER" id="PTHR43798">
    <property type="entry name" value="MONOACYLGLYCEROL LIPASE"/>
    <property type="match status" value="1"/>
</dbReference>
<dbReference type="InterPro" id="IPR050266">
    <property type="entry name" value="AB_hydrolase_sf"/>
</dbReference>
<dbReference type="Pfam" id="PF12697">
    <property type="entry name" value="Abhydrolase_6"/>
    <property type="match status" value="1"/>
</dbReference>
<dbReference type="RefSeq" id="WP_203765737.1">
    <property type="nucleotide sequence ID" value="NZ_BAAABO010000019.1"/>
</dbReference>
<name>A0ABQ3Y5Z2_9ACTN</name>
<dbReference type="SUPFAM" id="SSF53474">
    <property type="entry name" value="alpha/beta-Hydrolases"/>
    <property type="match status" value="1"/>
</dbReference>
<dbReference type="PANTHER" id="PTHR43798:SF31">
    <property type="entry name" value="AB HYDROLASE SUPERFAMILY PROTEIN YCLE"/>
    <property type="match status" value="1"/>
</dbReference>
<accession>A0ABQ3Y5Z2</accession>
<evidence type="ECO:0000313" key="4">
    <source>
        <dbReference type="Proteomes" id="UP000609879"/>
    </source>
</evidence>
<dbReference type="GO" id="GO:0016787">
    <property type="term" value="F:hydrolase activity"/>
    <property type="evidence" value="ECO:0007669"/>
    <property type="project" value="UniProtKB-KW"/>
</dbReference>